<accession>A0A432NIQ0</accession>
<dbReference type="GO" id="GO:0016874">
    <property type="term" value="F:ligase activity"/>
    <property type="evidence" value="ECO:0007669"/>
    <property type="project" value="UniProtKB-KW"/>
</dbReference>
<keyword evidence="2" id="KW-0436">Ligase</keyword>
<keyword evidence="2" id="KW-0255">Endonuclease</keyword>
<protein>
    <submittedName>
        <fullName evidence="2">Ligase-associated DNA damage response endonuclease PdeM</fullName>
        <ecNumber evidence="2">3.1.-.-</ecNumber>
    </submittedName>
</protein>
<dbReference type="PANTHER" id="PTHR39323">
    <property type="entry name" value="BLR1149 PROTEIN"/>
    <property type="match status" value="1"/>
</dbReference>
<dbReference type="NCBIfam" id="TIGR04123">
    <property type="entry name" value="P_estr_lig_assc"/>
    <property type="match status" value="1"/>
</dbReference>
<dbReference type="EC" id="3.1.-.-" evidence="2"/>
<dbReference type="PIRSF" id="PIRSF000887">
    <property type="entry name" value="Pesterase_MJ0037"/>
    <property type="match status" value="1"/>
</dbReference>
<dbReference type="InterPro" id="IPR004843">
    <property type="entry name" value="Calcineurin-like_PHP"/>
</dbReference>
<dbReference type="Pfam" id="PF00149">
    <property type="entry name" value="Metallophos"/>
    <property type="match status" value="1"/>
</dbReference>
<dbReference type="EMBL" id="RIBW01000010">
    <property type="protein sequence ID" value="RUL99411.1"/>
    <property type="molecule type" value="Genomic_DNA"/>
</dbReference>
<dbReference type="InterPro" id="IPR029052">
    <property type="entry name" value="Metallo-depent_PP-like"/>
</dbReference>
<dbReference type="Gene3D" id="3.60.21.10">
    <property type="match status" value="1"/>
</dbReference>
<proteinExistence type="predicted"/>
<organism evidence="2 3">
    <name type="scientific">Rhizobium anhuiense</name>
    <dbReference type="NCBI Taxonomy" id="1184720"/>
    <lineage>
        <taxon>Bacteria</taxon>
        <taxon>Pseudomonadati</taxon>
        <taxon>Pseudomonadota</taxon>
        <taxon>Alphaproteobacteria</taxon>
        <taxon>Hyphomicrobiales</taxon>
        <taxon>Rhizobiaceae</taxon>
        <taxon>Rhizobium/Agrobacterium group</taxon>
        <taxon>Rhizobium</taxon>
    </lineage>
</organism>
<dbReference type="PANTHER" id="PTHR39323:SF1">
    <property type="entry name" value="BLR1149 PROTEIN"/>
    <property type="match status" value="1"/>
</dbReference>
<dbReference type="SUPFAM" id="SSF56300">
    <property type="entry name" value="Metallo-dependent phosphatases"/>
    <property type="match status" value="1"/>
</dbReference>
<evidence type="ECO:0000313" key="2">
    <source>
        <dbReference type="EMBL" id="RUL99411.1"/>
    </source>
</evidence>
<name>A0A432NIQ0_9HYPH</name>
<gene>
    <name evidence="2" type="primary">pdeM</name>
    <name evidence="2" type="ORF">EEQ99_20250</name>
</gene>
<reference evidence="2 3" key="1">
    <citation type="journal article" date="2015" name="Int. J. Syst. Evol. Microbiol.">
        <title>Rhizobium anhuiense sp. nov., isolated from effective nodules of Vicia faba and Pisum sativum.</title>
        <authorList>
            <person name="Zhang Y.J."/>
            <person name="Zheng W.T."/>
            <person name="Everall I."/>
            <person name="Young J.P."/>
            <person name="Zhang X.X."/>
            <person name="Tian C.F."/>
            <person name="Sui X.H."/>
            <person name="Wang E.T."/>
            <person name="Chen W.X."/>
        </authorList>
    </citation>
    <scope>NUCLEOTIDE SEQUENCE [LARGE SCALE GENOMIC DNA]</scope>
    <source>
        <strain evidence="2 3">CCBAU 23252</strain>
    </source>
</reference>
<dbReference type="InterPro" id="IPR026336">
    <property type="entry name" value="PdeM-like"/>
</dbReference>
<dbReference type="RefSeq" id="WP_127431049.1">
    <property type="nucleotide sequence ID" value="NZ_BMFI01000009.1"/>
</dbReference>
<sequence length="255" mass="27656">MNRLALARDISGLATVPGVETSVHGIAAVCDPLGALYLPDAGLLVVSDLHLEKGAAFARRGMMLPPYDTLATLTVLAAVISRYDPKLVVSLGDNFHDRIGSKHLPENFRALIVEMARGREWIWINGNHDPDGIVDLPGASTDEMHYAGLTFRHEPRNGLQKGEISGHLHPSATVRRRDKSVRRPCFATDGARLLMPAFGVMSGGLDLGHQAMHGLFDRGSLIAHLLGRDRIYSVRYGNLRGSATTRCAAYPSAHP</sequence>
<dbReference type="AlphaFoldDB" id="A0A432NIQ0"/>
<comment type="caution">
    <text evidence="2">The sequence shown here is derived from an EMBL/GenBank/DDBJ whole genome shotgun (WGS) entry which is preliminary data.</text>
</comment>
<dbReference type="Proteomes" id="UP000273611">
    <property type="component" value="Unassembled WGS sequence"/>
</dbReference>
<feature type="domain" description="Calcineurin-like phosphoesterase" evidence="1">
    <location>
        <begin position="44"/>
        <end position="156"/>
    </location>
</feature>
<keyword evidence="2" id="KW-0378">Hydrolase</keyword>
<evidence type="ECO:0000313" key="3">
    <source>
        <dbReference type="Proteomes" id="UP000273611"/>
    </source>
</evidence>
<keyword evidence="2" id="KW-0540">Nuclease</keyword>
<dbReference type="GO" id="GO:0016787">
    <property type="term" value="F:hydrolase activity"/>
    <property type="evidence" value="ECO:0007669"/>
    <property type="project" value="UniProtKB-KW"/>
</dbReference>
<evidence type="ECO:0000259" key="1">
    <source>
        <dbReference type="Pfam" id="PF00149"/>
    </source>
</evidence>
<dbReference type="GO" id="GO:0004519">
    <property type="term" value="F:endonuclease activity"/>
    <property type="evidence" value="ECO:0007669"/>
    <property type="project" value="UniProtKB-KW"/>
</dbReference>
<dbReference type="InterPro" id="IPR024173">
    <property type="entry name" value="Pesterase_MJ0037-like"/>
</dbReference>